<organism evidence="2 3">
    <name type="scientific">Streptomyces violascens</name>
    <dbReference type="NCBI Taxonomy" id="67381"/>
    <lineage>
        <taxon>Bacteria</taxon>
        <taxon>Bacillati</taxon>
        <taxon>Actinomycetota</taxon>
        <taxon>Actinomycetes</taxon>
        <taxon>Kitasatosporales</taxon>
        <taxon>Streptomycetaceae</taxon>
        <taxon>Streptomyces</taxon>
    </lineage>
</organism>
<keyword evidence="3" id="KW-1185">Reference proteome</keyword>
<protein>
    <submittedName>
        <fullName evidence="2">Uncharacterized protein</fullName>
    </submittedName>
</protein>
<evidence type="ECO:0000256" key="1">
    <source>
        <dbReference type="SAM" id="MobiDB-lite"/>
    </source>
</evidence>
<reference evidence="2" key="1">
    <citation type="submission" date="2024-05" db="EMBL/GenBank/DDBJ databases">
        <title>Whole genome shotgun sequence of Streptomyces violascens NBRC 12920.</title>
        <authorList>
            <person name="Komaki H."/>
            <person name="Tamura T."/>
        </authorList>
    </citation>
    <scope>NUCLEOTIDE SEQUENCE</scope>
    <source>
        <strain evidence="2">NBRC 12920</strain>
    </source>
</reference>
<feature type="compositionally biased region" description="Low complexity" evidence="1">
    <location>
        <begin position="43"/>
        <end position="55"/>
    </location>
</feature>
<comment type="caution">
    <text evidence="2">The sequence shown here is derived from an EMBL/GenBank/DDBJ whole genome shotgun (WGS) entry which is preliminary data.</text>
</comment>
<evidence type="ECO:0000313" key="2">
    <source>
        <dbReference type="EMBL" id="GHI40256.1"/>
    </source>
</evidence>
<name>A0ABQ3QSK9_9ACTN</name>
<dbReference type="Proteomes" id="UP001050808">
    <property type="component" value="Unassembled WGS sequence"/>
</dbReference>
<dbReference type="RefSeq" id="WP_189967958.1">
    <property type="nucleotide sequence ID" value="NZ_BMUA01000021.1"/>
</dbReference>
<gene>
    <name evidence="2" type="ORF">Sviol_46640</name>
</gene>
<sequence>MTPRPRQRRGAHIGWAALTVALAFDAVNGCSSPGSSPLPPRTPGAASIPVPGPSASAPAPTIALDEHAAGKVIKVRVGTRVLIRLRSTYWSAPTSSNPQTLAPVGNSGSTPTGTCEPGAGCGIAAADFTARRTGTAQVLAHRNSCGEAMRCGPGQGNYAVTVDII</sequence>
<feature type="region of interest" description="Disordered" evidence="1">
    <location>
        <begin position="31"/>
        <end position="55"/>
    </location>
</feature>
<accession>A0ABQ3QSK9</accession>
<dbReference type="EMBL" id="BNDY01000017">
    <property type="protein sequence ID" value="GHI40256.1"/>
    <property type="molecule type" value="Genomic_DNA"/>
</dbReference>
<evidence type="ECO:0000313" key="3">
    <source>
        <dbReference type="Proteomes" id="UP001050808"/>
    </source>
</evidence>
<proteinExistence type="predicted"/>
<feature type="region of interest" description="Disordered" evidence="1">
    <location>
        <begin position="93"/>
        <end position="112"/>
    </location>
</feature>